<dbReference type="PANTHER" id="PTHR35813">
    <property type="entry name" value="INNER MEMBRANE PROTEIN YBAN"/>
    <property type="match status" value="1"/>
</dbReference>
<organism evidence="2 3">
    <name type="scientific">Pontibacillus litoralis JSM 072002</name>
    <dbReference type="NCBI Taxonomy" id="1385512"/>
    <lineage>
        <taxon>Bacteria</taxon>
        <taxon>Bacillati</taxon>
        <taxon>Bacillota</taxon>
        <taxon>Bacilli</taxon>
        <taxon>Bacillales</taxon>
        <taxon>Bacillaceae</taxon>
        <taxon>Pontibacillus</taxon>
    </lineage>
</organism>
<gene>
    <name evidence="2" type="ORF">N784_00240</name>
</gene>
<dbReference type="OrthoDB" id="345900at2"/>
<dbReference type="PIRSF" id="PIRSF016789">
    <property type="entry name" value="DUF454"/>
    <property type="match status" value="1"/>
</dbReference>
<keyword evidence="1" id="KW-0812">Transmembrane</keyword>
<evidence type="ECO:0000256" key="1">
    <source>
        <dbReference type="SAM" id="Phobius"/>
    </source>
</evidence>
<dbReference type="AlphaFoldDB" id="A0A0A5GCH6"/>
<evidence type="ECO:0000313" key="3">
    <source>
        <dbReference type="Proteomes" id="UP000030401"/>
    </source>
</evidence>
<dbReference type="EMBL" id="AVPG01000001">
    <property type="protein sequence ID" value="KGX88815.1"/>
    <property type="molecule type" value="Genomic_DNA"/>
</dbReference>
<feature type="transmembrane region" description="Helical" evidence="1">
    <location>
        <begin position="76"/>
        <end position="93"/>
    </location>
</feature>
<feature type="transmembrane region" description="Helical" evidence="1">
    <location>
        <begin position="99"/>
        <end position="117"/>
    </location>
</feature>
<dbReference type="eggNOG" id="COG2832">
    <property type="taxonomic scope" value="Bacteria"/>
</dbReference>
<reference evidence="2 3" key="1">
    <citation type="submission" date="2013-08" db="EMBL/GenBank/DDBJ databases">
        <authorList>
            <person name="Huang J."/>
            <person name="Wang G."/>
        </authorList>
    </citation>
    <scope>NUCLEOTIDE SEQUENCE [LARGE SCALE GENOMIC DNA]</scope>
    <source>
        <strain evidence="2 3">JSM 072002</strain>
    </source>
</reference>
<keyword evidence="3" id="KW-1185">Reference proteome</keyword>
<keyword evidence="1" id="KW-1133">Transmembrane helix</keyword>
<accession>A0A0A5GCH6</accession>
<dbReference type="PANTHER" id="PTHR35813:SF1">
    <property type="entry name" value="INNER MEMBRANE PROTEIN YBAN"/>
    <property type="match status" value="1"/>
</dbReference>
<evidence type="ECO:0000313" key="2">
    <source>
        <dbReference type="EMBL" id="KGX88815.1"/>
    </source>
</evidence>
<dbReference type="RefSeq" id="WP_036830829.1">
    <property type="nucleotide sequence ID" value="NZ_AVPG01000001.1"/>
</dbReference>
<dbReference type="Proteomes" id="UP000030401">
    <property type="component" value="Unassembled WGS sequence"/>
</dbReference>
<dbReference type="Pfam" id="PF04304">
    <property type="entry name" value="DUF454"/>
    <property type="match status" value="1"/>
</dbReference>
<name>A0A0A5GCH6_9BACI</name>
<keyword evidence="1" id="KW-0472">Membrane</keyword>
<evidence type="ECO:0008006" key="4">
    <source>
        <dbReference type="Google" id="ProtNLM"/>
    </source>
</evidence>
<dbReference type="InterPro" id="IPR007401">
    <property type="entry name" value="DUF454"/>
</dbReference>
<sequence>MVRKTILLTIGFGSLAAGFTGVYLPLLPTTPFILLSLVCFSRSSDKFHAWLLSTEIYKKYVQEFIDTRSVPMSSKIKIIIFLYISVGISIYYLDYIYVRLGLSIMLVLQTIILFLFVPTRKNKQP</sequence>
<proteinExistence type="predicted"/>
<protein>
    <recommendedName>
        <fullName evidence="4">DUF454 domain-containing protein</fullName>
    </recommendedName>
</protein>
<comment type="caution">
    <text evidence="2">The sequence shown here is derived from an EMBL/GenBank/DDBJ whole genome shotgun (WGS) entry which is preliminary data.</text>
</comment>
<dbReference type="GO" id="GO:0005886">
    <property type="term" value="C:plasma membrane"/>
    <property type="evidence" value="ECO:0007669"/>
    <property type="project" value="TreeGrafter"/>
</dbReference>